<dbReference type="Pfam" id="PF03567">
    <property type="entry name" value="Sulfotransfer_2"/>
    <property type="match status" value="1"/>
</dbReference>
<dbReference type="AlphaFoldDB" id="A0A2N5X8L4"/>
<dbReference type="InterPro" id="IPR027417">
    <property type="entry name" value="P-loop_NTPase"/>
</dbReference>
<proteinExistence type="predicted"/>
<organism evidence="1 2">
    <name type="scientific">Pseudohalioglobus lutimaris</name>
    <dbReference type="NCBI Taxonomy" id="1737061"/>
    <lineage>
        <taxon>Bacteria</taxon>
        <taxon>Pseudomonadati</taxon>
        <taxon>Pseudomonadota</taxon>
        <taxon>Gammaproteobacteria</taxon>
        <taxon>Cellvibrionales</taxon>
        <taxon>Halieaceae</taxon>
        <taxon>Pseudohalioglobus</taxon>
    </lineage>
</organism>
<keyword evidence="2" id="KW-1185">Reference proteome</keyword>
<evidence type="ECO:0000313" key="2">
    <source>
        <dbReference type="Proteomes" id="UP000235005"/>
    </source>
</evidence>
<dbReference type="OrthoDB" id="288532at2"/>
<evidence type="ECO:0000313" key="1">
    <source>
        <dbReference type="EMBL" id="PLW70827.1"/>
    </source>
</evidence>
<dbReference type="SUPFAM" id="SSF52540">
    <property type="entry name" value="P-loop containing nucleoside triphosphate hydrolases"/>
    <property type="match status" value="1"/>
</dbReference>
<dbReference type="GO" id="GO:0008146">
    <property type="term" value="F:sulfotransferase activity"/>
    <property type="evidence" value="ECO:0007669"/>
    <property type="project" value="InterPro"/>
</dbReference>
<dbReference type="Gene3D" id="3.40.50.300">
    <property type="entry name" value="P-loop containing nucleotide triphosphate hydrolases"/>
    <property type="match status" value="1"/>
</dbReference>
<comment type="caution">
    <text evidence="1">The sequence shown here is derived from an EMBL/GenBank/DDBJ whole genome shotgun (WGS) entry which is preliminary data.</text>
</comment>
<dbReference type="Proteomes" id="UP000235005">
    <property type="component" value="Unassembled WGS sequence"/>
</dbReference>
<dbReference type="GO" id="GO:0016020">
    <property type="term" value="C:membrane"/>
    <property type="evidence" value="ECO:0007669"/>
    <property type="project" value="InterPro"/>
</dbReference>
<gene>
    <name evidence="1" type="ORF">C0039_01480</name>
</gene>
<dbReference type="EMBL" id="PKUS01000001">
    <property type="protein sequence ID" value="PLW70827.1"/>
    <property type="molecule type" value="Genomic_DNA"/>
</dbReference>
<sequence length="204" mass="24429">MGLLHDGASKFRYWHRTLRERHLRPYVFVHINKTGGSSIEKALGIGLDHSTALEKYHQLGDRAWQRKFTFTMVRNPWDKVVSHYHYRVRTNQTDLGEKPIPFSQWLQRCYVDHDPRYYDQPRMFMPQRQWLVDEEGELLVDFIGRFENLEADFRSICDRLNVNAQLGHAKPSSRGSYRDYYDAASERLVREYFAEDLELFGYQF</sequence>
<accession>A0A2N5X8L4</accession>
<dbReference type="RefSeq" id="WP_084179453.1">
    <property type="nucleotide sequence ID" value="NZ_PKUS01000001.1"/>
</dbReference>
<protein>
    <recommendedName>
        <fullName evidence="3">Sulfotransferase family protein</fullName>
    </recommendedName>
</protein>
<name>A0A2N5X8L4_9GAMM</name>
<evidence type="ECO:0008006" key="3">
    <source>
        <dbReference type="Google" id="ProtNLM"/>
    </source>
</evidence>
<reference evidence="1 2" key="1">
    <citation type="submission" date="2018-01" db="EMBL/GenBank/DDBJ databases">
        <title>The draft genome sequence of Halioglobus lutimaris HF004.</title>
        <authorList>
            <person name="Du Z.-J."/>
            <person name="Shi M.-J."/>
        </authorList>
    </citation>
    <scope>NUCLEOTIDE SEQUENCE [LARGE SCALE GENOMIC DNA]</scope>
    <source>
        <strain evidence="1 2">HF004</strain>
    </source>
</reference>
<dbReference type="InterPro" id="IPR005331">
    <property type="entry name" value="Sulfotransferase"/>
</dbReference>